<dbReference type="EMBL" id="JARKNE010000012">
    <property type="protein sequence ID" value="KAK5776158.1"/>
    <property type="molecule type" value="Genomic_DNA"/>
</dbReference>
<keyword evidence="2" id="KW-1185">Reference proteome</keyword>
<sequence>MGLFLSANNLFILVNQSIKKQILNFNIHNPKATPKIFVELPRIPDNIKRNKNGEFWVALNRRRLRTIDNGTPDLIRMKFNEEDKVLKILDGNGALTFNSISEVKEYREKLYIGSVLKSYIVLNA</sequence>
<gene>
    <name evidence="1" type="ORF">PVK06_044117</name>
</gene>
<dbReference type="Proteomes" id="UP001358586">
    <property type="component" value="Chromosome 12"/>
</dbReference>
<proteinExistence type="predicted"/>
<comment type="caution">
    <text evidence="1">The sequence shown here is derived from an EMBL/GenBank/DDBJ whole genome shotgun (WGS) entry which is preliminary data.</text>
</comment>
<accession>A0ABR0MQB7</accession>
<reference evidence="1 2" key="1">
    <citation type="submission" date="2023-03" db="EMBL/GenBank/DDBJ databases">
        <title>WGS of Gossypium arboreum.</title>
        <authorList>
            <person name="Yu D."/>
        </authorList>
    </citation>
    <scope>NUCLEOTIDE SEQUENCE [LARGE SCALE GENOMIC DNA]</scope>
    <source>
        <tissue evidence="1">Leaf</tissue>
    </source>
</reference>
<dbReference type="SUPFAM" id="SSF63829">
    <property type="entry name" value="Calcium-dependent phosphotriesterase"/>
    <property type="match status" value="1"/>
</dbReference>
<protein>
    <recommendedName>
        <fullName evidence="3">Strictosidine synthase conserved region domain-containing protein</fullName>
    </recommendedName>
</protein>
<evidence type="ECO:0008006" key="3">
    <source>
        <dbReference type="Google" id="ProtNLM"/>
    </source>
</evidence>
<dbReference type="InterPro" id="IPR011042">
    <property type="entry name" value="6-blade_b-propeller_TolB-like"/>
</dbReference>
<dbReference type="Gene3D" id="2.120.10.30">
    <property type="entry name" value="TolB, C-terminal domain"/>
    <property type="match status" value="1"/>
</dbReference>
<dbReference type="PANTHER" id="PTHR10426:SF86">
    <property type="entry name" value="PROTEIN STRICTOSIDINE SYNTHASE-LIKE 10-LIKE"/>
    <property type="match status" value="1"/>
</dbReference>
<evidence type="ECO:0000313" key="2">
    <source>
        <dbReference type="Proteomes" id="UP001358586"/>
    </source>
</evidence>
<name>A0ABR0MQB7_GOSAR</name>
<evidence type="ECO:0000313" key="1">
    <source>
        <dbReference type="EMBL" id="KAK5776158.1"/>
    </source>
</evidence>
<organism evidence="1 2">
    <name type="scientific">Gossypium arboreum</name>
    <name type="common">Tree cotton</name>
    <name type="synonym">Gossypium nanking</name>
    <dbReference type="NCBI Taxonomy" id="29729"/>
    <lineage>
        <taxon>Eukaryota</taxon>
        <taxon>Viridiplantae</taxon>
        <taxon>Streptophyta</taxon>
        <taxon>Embryophyta</taxon>
        <taxon>Tracheophyta</taxon>
        <taxon>Spermatophyta</taxon>
        <taxon>Magnoliopsida</taxon>
        <taxon>eudicotyledons</taxon>
        <taxon>Gunneridae</taxon>
        <taxon>Pentapetalae</taxon>
        <taxon>rosids</taxon>
        <taxon>malvids</taxon>
        <taxon>Malvales</taxon>
        <taxon>Malvaceae</taxon>
        <taxon>Malvoideae</taxon>
        <taxon>Gossypium</taxon>
    </lineage>
</organism>
<dbReference type="PANTHER" id="PTHR10426">
    <property type="entry name" value="STRICTOSIDINE SYNTHASE-RELATED"/>
    <property type="match status" value="1"/>
</dbReference>